<keyword evidence="1" id="KW-0677">Repeat</keyword>
<dbReference type="Gene3D" id="1.25.40.20">
    <property type="entry name" value="Ankyrin repeat-containing domain"/>
    <property type="match status" value="2"/>
</dbReference>
<dbReference type="OrthoDB" id="341259at2759"/>
<evidence type="ECO:0000313" key="4">
    <source>
        <dbReference type="EMBL" id="KPM38323.1"/>
    </source>
</evidence>
<evidence type="ECO:0000313" key="5">
    <source>
        <dbReference type="Proteomes" id="UP000050424"/>
    </source>
</evidence>
<dbReference type="SUPFAM" id="SSF48403">
    <property type="entry name" value="Ankyrin repeat"/>
    <property type="match status" value="1"/>
</dbReference>
<dbReference type="STRING" id="78410.A0A0P7AXY8"/>
<feature type="repeat" description="ANK" evidence="3">
    <location>
        <begin position="1"/>
        <end position="27"/>
    </location>
</feature>
<dbReference type="InterPro" id="IPR002110">
    <property type="entry name" value="Ankyrin_rpt"/>
</dbReference>
<sequence length="128" mass="13487">MKAASEGWLNVIRLLVDKGASLEAIDEDGGPTALMTAVLRKQRDAVQYLLRIGARIEASDQKKQTALWKAASAGYADIVQILLDAGADIETRDLEGQTPLFAAAAKGSFDTVDGILWGGVASNIDSGV</sequence>
<keyword evidence="5" id="KW-1185">Reference proteome</keyword>
<dbReference type="Proteomes" id="UP000050424">
    <property type="component" value="Unassembled WGS sequence"/>
</dbReference>
<feature type="repeat" description="ANK" evidence="3">
    <location>
        <begin position="29"/>
        <end position="61"/>
    </location>
</feature>
<organism evidence="4 5">
    <name type="scientific">Neonectria ditissima</name>
    <dbReference type="NCBI Taxonomy" id="78410"/>
    <lineage>
        <taxon>Eukaryota</taxon>
        <taxon>Fungi</taxon>
        <taxon>Dikarya</taxon>
        <taxon>Ascomycota</taxon>
        <taxon>Pezizomycotina</taxon>
        <taxon>Sordariomycetes</taxon>
        <taxon>Hypocreomycetidae</taxon>
        <taxon>Hypocreales</taxon>
        <taxon>Nectriaceae</taxon>
        <taxon>Neonectria</taxon>
    </lineage>
</organism>
<dbReference type="PROSITE" id="PS50297">
    <property type="entry name" value="ANK_REP_REGION"/>
    <property type="match status" value="2"/>
</dbReference>
<gene>
    <name evidence="4" type="ORF">AK830_g8242</name>
</gene>
<name>A0A0P7AXY8_9HYPO</name>
<dbReference type="SMART" id="SM00248">
    <property type="entry name" value="ANK"/>
    <property type="match status" value="3"/>
</dbReference>
<dbReference type="PANTHER" id="PTHR24173">
    <property type="entry name" value="ANKYRIN REPEAT CONTAINING"/>
    <property type="match status" value="1"/>
</dbReference>
<protein>
    <submittedName>
        <fullName evidence="4">Uncharacterized protein</fullName>
    </submittedName>
</protein>
<evidence type="ECO:0000256" key="3">
    <source>
        <dbReference type="PROSITE-ProRule" id="PRU00023"/>
    </source>
</evidence>
<dbReference type="PANTHER" id="PTHR24173:SF74">
    <property type="entry name" value="ANKYRIN REPEAT DOMAIN-CONTAINING PROTEIN 16"/>
    <property type="match status" value="1"/>
</dbReference>
<reference evidence="4 5" key="1">
    <citation type="submission" date="2015-09" db="EMBL/GenBank/DDBJ databases">
        <title>Draft genome of a European isolate of the apple canker pathogen Neonectria ditissima.</title>
        <authorList>
            <person name="Gomez-Cortecero A."/>
            <person name="Harrison R.J."/>
            <person name="Armitage A.D."/>
        </authorList>
    </citation>
    <scope>NUCLEOTIDE SEQUENCE [LARGE SCALE GENOMIC DNA]</scope>
    <source>
        <strain evidence="4 5">R09/05</strain>
    </source>
</reference>
<comment type="caution">
    <text evidence="4">The sequence shown here is derived from an EMBL/GenBank/DDBJ whole genome shotgun (WGS) entry which is preliminary data.</text>
</comment>
<dbReference type="PROSITE" id="PS50088">
    <property type="entry name" value="ANK_REPEAT"/>
    <property type="match status" value="3"/>
</dbReference>
<keyword evidence="2 3" id="KW-0040">ANK repeat</keyword>
<dbReference type="EMBL" id="LKCW01000137">
    <property type="protein sequence ID" value="KPM38323.1"/>
    <property type="molecule type" value="Genomic_DNA"/>
</dbReference>
<dbReference type="InterPro" id="IPR036770">
    <property type="entry name" value="Ankyrin_rpt-contain_sf"/>
</dbReference>
<evidence type="ECO:0000256" key="1">
    <source>
        <dbReference type="ARBA" id="ARBA00022737"/>
    </source>
</evidence>
<proteinExistence type="predicted"/>
<evidence type="ECO:0000256" key="2">
    <source>
        <dbReference type="ARBA" id="ARBA00023043"/>
    </source>
</evidence>
<feature type="repeat" description="ANK" evidence="3">
    <location>
        <begin position="62"/>
        <end position="94"/>
    </location>
</feature>
<dbReference type="AlphaFoldDB" id="A0A0P7AXY8"/>
<dbReference type="Pfam" id="PF13637">
    <property type="entry name" value="Ank_4"/>
    <property type="match status" value="1"/>
</dbReference>
<accession>A0A0P7AXY8</accession>
<dbReference type="Pfam" id="PF12796">
    <property type="entry name" value="Ank_2"/>
    <property type="match status" value="1"/>
</dbReference>